<dbReference type="InterPro" id="IPR043128">
    <property type="entry name" value="Rev_trsase/Diguanyl_cyclase"/>
</dbReference>
<dbReference type="PANTHER" id="PTHR24559">
    <property type="entry name" value="TRANSPOSON TY3-I GAG-POL POLYPROTEIN"/>
    <property type="match status" value="1"/>
</dbReference>
<dbReference type="CDD" id="cd01647">
    <property type="entry name" value="RT_LTR"/>
    <property type="match status" value="1"/>
</dbReference>
<evidence type="ECO:0000259" key="2">
    <source>
        <dbReference type="Pfam" id="PF17919"/>
    </source>
</evidence>
<dbReference type="InterPro" id="IPR053134">
    <property type="entry name" value="RNA-dir_DNA_polymerase"/>
</dbReference>
<keyword evidence="4" id="KW-1185">Reference proteome</keyword>
<dbReference type="GO" id="GO:0003964">
    <property type="term" value="F:RNA-directed DNA polymerase activity"/>
    <property type="evidence" value="ECO:0007669"/>
    <property type="project" value="UniProtKB-KW"/>
</dbReference>
<organism evidence="3 4">
    <name type="scientific">Tanacetum coccineum</name>
    <dbReference type="NCBI Taxonomy" id="301880"/>
    <lineage>
        <taxon>Eukaryota</taxon>
        <taxon>Viridiplantae</taxon>
        <taxon>Streptophyta</taxon>
        <taxon>Embryophyta</taxon>
        <taxon>Tracheophyta</taxon>
        <taxon>Spermatophyta</taxon>
        <taxon>Magnoliopsida</taxon>
        <taxon>eudicotyledons</taxon>
        <taxon>Gunneridae</taxon>
        <taxon>Pentapetalae</taxon>
        <taxon>asterids</taxon>
        <taxon>campanulids</taxon>
        <taxon>Asterales</taxon>
        <taxon>Asteraceae</taxon>
        <taxon>Asteroideae</taxon>
        <taxon>Anthemideae</taxon>
        <taxon>Anthemidinae</taxon>
        <taxon>Tanacetum</taxon>
    </lineage>
</organism>
<dbReference type="Pfam" id="PF00078">
    <property type="entry name" value="RVT_1"/>
    <property type="match status" value="1"/>
</dbReference>
<proteinExistence type="predicted"/>
<keyword evidence="3" id="KW-0808">Transferase</keyword>
<dbReference type="Proteomes" id="UP001151760">
    <property type="component" value="Unassembled WGS sequence"/>
</dbReference>
<gene>
    <name evidence="3" type="ORF">Tco_1054479</name>
</gene>
<keyword evidence="3" id="KW-0548">Nucleotidyltransferase</keyword>
<dbReference type="InterPro" id="IPR043502">
    <property type="entry name" value="DNA/RNA_pol_sf"/>
</dbReference>
<dbReference type="Pfam" id="PF17919">
    <property type="entry name" value="RT_RNaseH_2"/>
    <property type="match status" value="1"/>
</dbReference>
<dbReference type="Gene3D" id="3.30.70.270">
    <property type="match status" value="1"/>
</dbReference>
<name>A0ABQ5GYZ5_9ASTR</name>
<keyword evidence="3" id="KW-0695">RNA-directed DNA polymerase</keyword>
<feature type="domain" description="Reverse transcriptase/retrotransposon-derived protein RNase H-like" evidence="2">
    <location>
        <begin position="142"/>
        <end position="221"/>
    </location>
</feature>
<dbReference type="PANTHER" id="PTHR24559:SF444">
    <property type="entry name" value="REVERSE TRANSCRIPTASE DOMAIN-CONTAINING PROTEIN"/>
    <property type="match status" value="1"/>
</dbReference>
<protein>
    <submittedName>
        <fullName evidence="3">Reverse transcriptase domain-containing protein</fullName>
    </submittedName>
</protein>
<evidence type="ECO:0000313" key="3">
    <source>
        <dbReference type="EMBL" id="GJT80137.1"/>
    </source>
</evidence>
<evidence type="ECO:0000259" key="1">
    <source>
        <dbReference type="Pfam" id="PF00078"/>
    </source>
</evidence>
<reference evidence="3" key="2">
    <citation type="submission" date="2022-01" db="EMBL/GenBank/DDBJ databases">
        <authorList>
            <person name="Yamashiro T."/>
            <person name="Shiraishi A."/>
            <person name="Satake H."/>
            <person name="Nakayama K."/>
        </authorList>
    </citation>
    <scope>NUCLEOTIDE SEQUENCE</scope>
</reference>
<dbReference type="InterPro" id="IPR000477">
    <property type="entry name" value="RT_dom"/>
</dbReference>
<dbReference type="EMBL" id="BQNB010018962">
    <property type="protein sequence ID" value="GJT80137.1"/>
    <property type="molecule type" value="Genomic_DNA"/>
</dbReference>
<dbReference type="SUPFAM" id="SSF56672">
    <property type="entry name" value="DNA/RNA polymerases"/>
    <property type="match status" value="1"/>
</dbReference>
<reference evidence="3" key="1">
    <citation type="journal article" date="2022" name="Int. J. Mol. Sci.">
        <title>Draft Genome of Tanacetum Coccineum: Genomic Comparison of Closely Related Tanacetum-Family Plants.</title>
        <authorList>
            <person name="Yamashiro T."/>
            <person name="Shiraishi A."/>
            <person name="Nakayama K."/>
            <person name="Satake H."/>
        </authorList>
    </citation>
    <scope>NUCLEOTIDE SEQUENCE</scope>
</reference>
<dbReference type="InterPro" id="IPR041577">
    <property type="entry name" value="RT_RNaseH_2"/>
</dbReference>
<accession>A0ABQ5GYZ5</accession>
<evidence type="ECO:0000313" key="4">
    <source>
        <dbReference type="Proteomes" id="UP001151760"/>
    </source>
</evidence>
<comment type="caution">
    <text evidence="3">The sequence shown here is derived from an EMBL/GenBank/DDBJ whole genome shotgun (WGS) entry which is preliminary data.</text>
</comment>
<feature type="domain" description="Reverse transcriptase" evidence="1">
    <location>
        <begin position="3"/>
        <end position="104"/>
    </location>
</feature>
<sequence>MAREDEEKTSFHTKQGTFCYEKMPFELKIARATYQQLIDNMFTSQLGINIEIYVDGMVIKSINEDNLIKDIAETFNILRKANMKLNPKKCTFGVEAGQFLGYIITNKGIQTNPKKSTETSLPFFKTLNGCLNKKDFNCNNDVEVAFIALKTHLQSLPALTIPKPGETLILYLAVAAEVISVVLLSERGNVQKTIYFVNRALQGSEIDYPNLKKVALALVHAA</sequence>